<dbReference type="EMBL" id="GBXM01099841">
    <property type="protein sequence ID" value="JAH08736.1"/>
    <property type="molecule type" value="Transcribed_RNA"/>
</dbReference>
<organism evidence="1">
    <name type="scientific">Anguilla anguilla</name>
    <name type="common">European freshwater eel</name>
    <name type="synonym">Muraena anguilla</name>
    <dbReference type="NCBI Taxonomy" id="7936"/>
    <lineage>
        <taxon>Eukaryota</taxon>
        <taxon>Metazoa</taxon>
        <taxon>Chordata</taxon>
        <taxon>Craniata</taxon>
        <taxon>Vertebrata</taxon>
        <taxon>Euteleostomi</taxon>
        <taxon>Actinopterygii</taxon>
        <taxon>Neopterygii</taxon>
        <taxon>Teleostei</taxon>
        <taxon>Anguilliformes</taxon>
        <taxon>Anguillidae</taxon>
        <taxon>Anguilla</taxon>
    </lineage>
</organism>
<dbReference type="AlphaFoldDB" id="A0A0E9PVW8"/>
<name>A0A0E9PVW8_ANGAN</name>
<proteinExistence type="predicted"/>
<protein>
    <submittedName>
        <fullName evidence="1">Uncharacterized protein</fullName>
    </submittedName>
</protein>
<reference evidence="1" key="2">
    <citation type="journal article" date="2015" name="Fish Shellfish Immunol.">
        <title>Early steps in the European eel (Anguilla anguilla)-Vibrio vulnificus interaction in the gills: Role of the RtxA13 toxin.</title>
        <authorList>
            <person name="Callol A."/>
            <person name="Pajuelo D."/>
            <person name="Ebbesson L."/>
            <person name="Teles M."/>
            <person name="MacKenzie S."/>
            <person name="Amaro C."/>
        </authorList>
    </citation>
    <scope>NUCLEOTIDE SEQUENCE</scope>
</reference>
<accession>A0A0E9PVW8</accession>
<sequence>MSHGTSVANGRLPTSTIKLSGWTSLESKHCISYTAVE</sequence>
<reference evidence="1" key="1">
    <citation type="submission" date="2014-11" db="EMBL/GenBank/DDBJ databases">
        <authorList>
            <person name="Amaro Gonzalez C."/>
        </authorList>
    </citation>
    <scope>NUCLEOTIDE SEQUENCE</scope>
</reference>
<evidence type="ECO:0000313" key="1">
    <source>
        <dbReference type="EMBL" id="JAH08736.1"/>
    </source>
</evidence>